<evidence type="ECO:0000256" key="8">
    <source>
        <dbReference type="ARBA" id="ARBA00023034"/>
    </source>
</evidence>
<feature type="domain" description="CWH43-like N-terminal" evidence="12">
    <location>
        <begin position="260"/>
        <end position="463"/>
    </location>
</feature>
<comment type="similarity">
    <text evidence="3">Belongs to the universal ribosomal protein uL16 family.</text>
</comment>
<evidence type="ECO:0000256" key="1">
    <source>
        <dbReference type="ARBA" id="ARBA00004653"/>
    </source>
</evidence>
<comment type="subcellular location">
    <subcellularLocation>
        <location evidence="1">Golgi apparatus membrane</location>
        <topology evidence="1">Multi-pass membrane protein</topology>
    </subcellularLocation>
</comment>
<evidence type="ECO:0000256" key="7">
    <source>
        <dbReference type="ARBA" id="ARBA00022989"/>
    </source>
</evidence>
<protein>
    <recommendedName>
        <fullName evidence="12">CWH43-like N-terminal domain-containing protein</fullName>
    </recommendedName>
</protein>
<dbReference type="GO" id="GO:0006506">
    <property type="term" value="P:GPI anchor biosynthetic process"/>
    <property type="evidence" value="ECO:0007669"/>
    <property type="project" value="UniProtKB-KW"/>
</dbReference>
<dbReference type="InterPro" id="IPR036920">
    <property type="entry name" value="Ribosomal_uL16_sf"/>
</dbReference>
<keyword evidence="4" id="KW-0337">GPI-anchor biosynthesis</keyword>
<keyword evidence="8" id="KW-0333">Golgi apparatus</keyword>
<dbReference type="EMBL" id="JBICCN010000319">
    <property type="protein sequence ID" value="KAL3077912.1"/>
    <property type="molecule type" value="Genomic_DNA"/>
</dbReference>
<sequence length="491" mass="57140">MTLRLGSTLKFSNLLQNIGNIKNPFRNSYNYPITFEHVVFPPNEQFKLPTMPPEPIYDESLGETKHKLTKQFIEARGFEPIHTELIHKQYGLVAMSGGFIKAEDFAWIQQEVNEKLVDKQFAIWRVDAPWLPRVRRPPSTKKGGGKGPIHHYETPVRTGRVILELGGYITEQEARSILMHLYLHMPFPVEFVSQELMDKRKELEMKVHANNRNKFDWDTLIKYNMQNCKAWLSPYDVYWNILLHYEQAVWTHCEVIKLEIISYFVGFSKCFSSFSVPNWLPSLSAAVSTFAPERFIWRLFIGLHGTPRLVAAFACKNFLVTSSLWPFPFRPWYRWASQFACALNLAEILSLILLSSVSSTEDHFLHALCFSGFTFFAHFYMFVSIWLFDFSGRRRSSKLGELSFQYKVLCCAGSVLSLLFVLYFYYRHNRFCEPGVYTLFALSEYSLILFNILFHSTLYYDFHSRALTLNTAALSSAAGYDLLPLYSEKRT</sequence>
<dbReference type="Proteomes" id="UP001620645">
    <property type="component" value="Unassembled WGS sequence"/>
</dbReference>
<comment type="caution">
    <text evidence="13">The sequence shown here is derived from an EMBL/GenBank/DDBJ whole genome shotgun (WGS) entry which is preliminary data.</text>
</comment>
<keyword evidence="5 11" id="KW-0812">Transmembrane</keyword>
<comment type="similarity">
    <text evidence="2">Belongs to the PGAP2 family.</text>
</comment>
<evidence type="ECO:0000313" key="14">
    <source>
        <dbReference type="Proteomes" id="UP001620645"/>
    </source>
</evidence>
<reference evidence="13 14" key="1">
    <citation type="submission" date="2024-10" db="EMBL/GenBank/DDBJ databases">
        <authorList>
            <person name="Kim D."/>
        </authorList>
    </citation>
    <scope>NUCLEOTIDE SEQUENCE [LARGE SCALE GENOMIC DNA]</scope>
    <source>
        <strain evidence="13">Taebaek</strain>
    </source>
</reference>
<dbReference type="Pfam" id="PF10277">
    <property type="entry name" value="Frag1"/>
    <property type="match status" value="1"/>
</dbReference>
<evidence type="ECO:0000256" key="9">
    <source>
        <dbReference type="ARBA" id="ARBA00023136"/>
    </source>
</evidence>
<evidence type="ECO:0000256" key="3">
    <source>
        <dbReference type="ARBA" id="ARBA00008931"/>
    </source>
</evidence>
<dbReference type="GO" id="GO:0005840">
    <property type="term" value="C:ribosome"/>
    <property type="evidence" value="ECO:0007669"/>
    <property type="project" value="UniProtKB-KW"/>
</dbReference>
<evidence type="ECO:0000259" key="12">
    <source>
        <dbReference type="Pfam" id="PF10277"/>
    </source>
</evidence>
<gene>
    <name evidence="13" type="ORF">niasHS_013441</name>
</gene>
<evidence type="ECO:0000256" key="11">
    <source>
        <dbReference type="SAM" id="Phobius"/>
    </source>
</evidence>
<dbReference type="GO" id="GO:0000139">
    <property type="term" value="C:Golgi membrane"/>
    <property type="evidence" value="ECO:0007669"/>
    <property type="project" value="UniProtKB-SubCell"/>
</dbReference>
<keyword evidence="9 11" id="KW-0472">Membrane</keyword>
<dbReference type="InterPro" id="IPR039545">
    <property type="entry name" value="PGAP2"/>
</dbReference>
<evidence type="ECO:0000256" key="10">
    <source>
        <dbReference type="ARBA" id="ARBA00023274"/>
    </source>
</evidence>
<organism evidence="13 14">
    <name type="scientific">Heterodera schachtii</name>
    <name type="common">Sugarbeet cyst nematode worm</name>
    <name type="synonym">Tylenchus schachtii</name>
    <dbReference type="NCBI Taxonomy" id="97005"/>
    <lineage>
        <taxon>Eukaryota</taxon>
        <taxon>Metazoa</taxon>
        <taxon>Ecdysozoa</taxon>
        <taxon>Nematoda</taxon>
        <taxon>Chromadorea</taxon>
        <taxon>Rhabditida</taxon>
        <taxon>Tylenchina</taxon>
        <taxon>Tylenchomorpha</taxon>
        <taxon>Tylenchoidea</taxon>
        <taxon>Heteroderidae</taxon>
        <taxon>Heteroderinae</taxon>
        <taxon>Heterodera</taxon>
    </lineage>
</organism>
<feature type="transmembrane region" description="Helical" evidence="11">
    <location>
        <begin position="339"/>
        <end position="358"/>
    </location>
</feature>
<dbReference type="InterPro" id="IPR047873">
    <property type="entry name" value="Ribosomal_uL16"/>
</dbReference>
<evidence type="ECO:0000313" key="13">
    <source>
        <dbReference type="EMBL" id="KAL3077912.1"/>
    </source>
</evidence>
<evidence type="ECO:0000256" key="6">
    <source>
        <dbReference type="ARBA" id="ARBA00022980"/>
    </source>
</evidence>
<keyword evidence="14" id="KW-1185">Reference proteome</keyword>
<keyword evidence="7 11" id="KW-1133">Transmembrane helix</keyword>
<evidence type="ECO:0000256" key="5">
    <source>
        <dbReference type="ARBA" id="ARBA00022692"/>
    </source>
</evidence>
<dbReference type="GO" id="GO:1990904">
    <property type="term" value="C:ribonucleoprotein complex"/>
    <property type="evidence" value="ECO:0007669"/>
    <property type="project" value="UniProtKB-KW"/>
</dbReference>
<accession>A0ABD2IIU9</accession>
<keyword evidence="10" id="KW-0687">Ribonucleoprotein</keyword>
<proteinExistence type="inferred from homology"/>
<dbReference type="SUPFAM" id="SSF54686">
    <property type="entry name" value="Ribosomal protein L16p/L10e"/>
    <property type="match status" value="1"/>
</dbReference>
<feature type="transmembrane region" description="Helical" evidence="11">
    <location>
        <begin position="408"/>
        <end position="426"/>
    </location>
</feature>
<keyword evidence="6" id="KW-0689">Ribosomal protein</keyword>
<name>A0ABD2IIU9_HETSC</name>
<feature type="transmembrane region" description="Helical" evidence="11">
    <location>
        <begin position="438"/>
        <end position="460"/>
    </location>
</feature>
<dbReference type="Pfam" id="PF00252">
    <property type="entry name" value="Ribosomal_L16"/>
    <property type="match status" value="1"/>
</dbReference>
<dbReference type="Gene3D" id="3.90.1170.10">
    <property type="entry name" value="Ribosomal protein L10e/L16"/>
    <property type="match status" value="1"/>
</dbReference>
<dbReference type="PANTHER" id="PTHR12892">
    <property type="entry name" value="FGF RECEPTOR ACTIVATING PROTEIN 1"/>
    <property type="match status" value="1"/>
</dbReference>
<evidence type="ECO:0000256" key="4">
    <source>
        <dbReference type="ARBA" id="ARBA00022502"/>
    </source>
</evidence>
<dbReference type="InterPro" id="IPR019402">
    <property type="entry name" value="CWH43_N"/>
</dbReference>
<evidence type="ECO:0000256" key="2">
    <source>
        <dbReference type="ARBA" id="ARBA00007414"/>
    </source>
</evidence>
<dbReference type="PANTHER" id="PTHR12892:SF11">
    <property type="entry name" value="POST-GPI ATTACHMENT TO PROTEINS FACTOR 2"/>
    <property type="match status" value="1"/>
</dbReference>
<feature type="transmembrane region" description="Helical" evidence="11">
    <location>
        <begin position="364"/>
        <end position="388"/>
    </location>
</feature>
<dbReference type="AlphaFoldDB" id="A0ABD2IIU9"/>